<keyword evidence="2" id="KW-1185">Reference proteome</keyword>
<dbReference type="HOGENOM" id="CLU_3287401_0_0_9"/>
<gene>
    <name evidence="1" type="ORF">CLOHYLEM_07756</name>
</gene>
<reference evidence="1" key="1">
    <citation type="submission" date="2009-02" db="EMBL/GenBank/DDBJ databases">
        <authorList>
            <person name="Fulton L."/>
            <person name="Clifton S."/>
            <person name="Fulton B."/>
            <person name="Xu J."/>
            <person name="Minx P."/>
            <person name="Pepin K.H."/>
            <person name="Johnson M."/>
            <person name="Bhonagiri V."/>
            <person name="Nash W.E."/>
            <person name="Mardis E.R."/>
            <person name="Wilson R.K."/>
        </authorList>
    </citation>
    <scope>NUCLEOTIDE SEQUENCE [LARGE SCALE GENOMIC DNA]</scope>
    <source>
        <strain evidence="1">DSM 15053</strain>
    </source>
</reference>
<evidence type="ECO:0000313" key="2">
    <source>
        <dbReference type="Proteomes" id="UP000004893"/>
    </source>
</evidence>
<sequence length="40" mass="4921">MYIKRRNYIYVSKFCRRKAGQRGVKKHRNKIEIDQRGIPL</sequence>
<reference evidence="1" key="2">
    <citation type="submission" date="2013-06" db="EMBL/GenBank/DDBJ databases">
        <title>Draft genome sequence of Clostridium hylemonae (DSM 15053).</title>
        <authorList>
            <person name="Sudarsanam P."/>
            <person name="Ley R."/>
            <person name="Guruge J."/>
            <person name="Turnbaugh P.J."/>
            <person name="Mahowald M."/>
            <person name="Liep D."/>
            <person name="Gordon J."/>
        </authorList>
    </citation>
    <scope>NUCLEOTIDE SEQUENCE</scope>
    <source>
        <strain evidence="1">DSM 15053</strain>
    </source>
</reference>
<protein>
    <submittedName>
        <fullName evidence="1">Uncharacterized protein</fullName>
    </submittedName>
</protein>
<dbReference type="AlphaFoldDB" id="C0C6L7"/>
<organism evidence="1 2">
    <name type="scientific">[Clostridium] hylemonae DSM 15053</name>
    <dbReference type="NCBI Taxonomy" id="553973"/>
    <lineage>
        <taxon>Bacteria</taxon>
        <taxon>Bacillati</taxon>
        <taxon>Bacillota</taxon>
        <taxon>Clostridia</taxon>
        <taxon>Lachnospirales</taxon>
        <taxon>Lachnospiraceae</taxon>
    </lineage>
</organism>
<name>C0C6L7_9FIRM</name>
<dbReference type="STRING" id="553973.CLOHYLEM_07756"/>
<dbReference type="EMBL" id="ABYI02000044">
    <property type="protein sequence ID" value="EEG72178.1"/>
    <property type="molecule type" value="Genomic_DNA"/>
</dbReference>
<accession>C0C6L7</accession>
<evidence type="ECO:0000313" key="1">
    <source>
        <dbReference type="EMBL" id="EEG72178.1"/>
    </source>
</evidence>
<comment type="caution">
    <text evidence="1">The sequence shown here is derived from an EMBL/GenBank/DDBJ whole genome shotgun (WGS) entry which is preliminary data.</text>
</comment>
<dbReference type="Proteomes" id="UP000004893">
    <property type="component" value="Unassembled WGS sequence"/>
</dbReference>
<proteinExistence type="predicted"/>